<evidence type="ECO:0000256" key="2">
    <source>
        <dbReference type="SAM" id="MobiDB-lite"/>
    </source>
</evidence>
<dbReference type="InterPro" id="IPR023696">
    <property type="entry name" value="Ureohydrolase_dom_sf"/>
</dbReference>
<feature type="compositionally biased region" description="Basic and acidic residues" evidence="2">
    <location>
        <begin position="8"/>
        <end position="17"/>
    </location>
</feature>
<keyword evidence="5" id="KW-1185">Reference proteome</keyword>
<evidence type="ECO:0000259" key="3">
    <source>
        <dbReference type="Pfam" id="PF00850"/>
    </source>
</evidence>
<reference evidence="4 5" key="2">
    <citation type="journal article" date="2010" name="Nucleic Acids Res.">
        <title>BeetleBase in 2010: revisions to provide comprehensive genomic information for Tribolium castaneum.</title>
        <authorList>
            <person name="Kim H.S."/>
            <person name="Murphy T."/>
            <person name="Xia J."/>
            <person name="Caragea D."/>
            <person name="Park Y."/>
            <person name="Beeman R.W."/>
            <person name="Lorenzen M.D."/>
            <person name="Butcher S."/>
            <person name="Manak J.R."/>
            <person name="Brown S.J."/>
        </authorList>
    </citation>
    <scope>GENOME REANNOTATION</scope>
    <source>
        <strain evidence="4 5">Georgia GA2</strain>
    </source>
</reference>
<accession>A0A139WP11</accession>
<protein>
    <submittedName>
        <fullName evidence="4">Histone deacetylase 6-like Protein</fullName>
    </submittedName>
</protein>
<dbReference type="PANTHER" id="PTHR10625:SF38">
    <property type="entry name" value="HISTONE DEACETYLASE 6, ISOFORM G"/>
    <property type="match status" value="1"/>
</dbReference>
<dbReference type="SUPFAM" id="SSF52768">
    <property type="entry name" value="Arginase/deacetylase"/>
    <property type="match status" value="2"/>
</dbReference>
<feature type="domain" description="Histone deacetylase" evidence="3">
    <location>
        <begin position="486"/>
        <end position="769"/>
    </location>
</feature>
<dbReference type="OMA" id="VTNGFAM"/>
<reference evidence="4 5" key="1">
    <citation type="journal article" date="2008" name="Nature">
        <title>The genome of the model beetle and pest Tribolium castaneum.</title>
        <authorList>
            <consortium name="Tribolium Genome Sequencing Consortium"/>
            <person name="Richards S."/>
            <person name="Gibbs R.A."/>
            <person name="Weinstock G.M."/>
            <person name="Brown S.J."/>
            <person name="Denell R."/>
            <person name="Beeman R.W."/>
            <person name="Gibbs R."/>
            <person name="Beeman R.W."/>
            <person name="Brown S.J."/>
            <person name="Bucher G."/>
            <person name="Friedrich M."/>
            <person name="Grimmelikhuijzen C.J."/>
            <person name="Klingler M."/>
            <person name="Lorenzen M."/>
            <person name="Richards S."/>
            <person name="Roth S."/>
            <person name="Schroder R."/>
            <person name="Tautz D."/>
            <person name="Zdobnov E.M."/>
            <person name="Muzny D."/>
            <person name="Gibbs R.A."/>
            <person name="Weinstock G.M."/>
            <person name="Attaway T."/>
            <person name="Bell S."/>
            <person name="Buhay C.J."/>
            <person name="Chandrabose M.N."/>
            <person name="Chavez D."/>
            <person name="Clerk-Blankenburg K.P."/>
            <person name="Cree A."/>
            <person name="Dao M."/>
            <person name="Davis C."/>
            <person name="Chacko J."/>
            <person name="Dinh H."/>
            <person name="Dugan-Rocha S."/>
            <person name="Fowler G."/>
            <person name="Garner T.T."/>
            <person name="Garnes J."/>
            <person name="Gnirke A."/>
            <person name="Hawes A."/>
            <person name="Hernandez J."/>
            <person name="Hines S."/>
            <person name="Holder M."/>
            <person name="Hume J."/>
            <person name="Jhangiani S.N."/>
            <person name="Joshi V."/>
            <person name="Khan Z.M."/>
            <person name="Jackson L."/>
            <person name="Kovar C."/>
            <person name="Kowis A."/>
            <person name="Lee S."/>
            <person name="Lewis L.R."/>
            <person name="Margolis J."/>
            <person name="Morgan M."/>
            <person name="Nazareth L.V."/>
            <person name="Nguyen N."/>
            <person name="Okwuonu G."/>
            <person name="Parker D."/>
            <person name="Richards S."/>
            <person name="Ruiz S.J."/>
            <person name="Santibanez J."/>
            <person name="Savard J."/>
            <person name="Scherer S.E."/>
            <person name="Schneider B."/>
            <person name="Sodergren E."/>
            <person name="Tautz D."/>
            <person name="Vattahil S."/>
            <person name="Villasana D."/>
            <person name="White C.S."/>
            <person name="Wright R."/>
            <person name="Park Y."/>
            <person name="Beeman R.W."/>
            <person name="Lord J."/>
            <person name="Oppert B."/>
            <person name="Lorenzen M."/>
            <person name="Brown S."/>
            <person name="Wang L."/>
            <person name="Savard J."/>
            <person name="Tautz D."/>
            <person name="Richards S."/>
            <person name="Weinstock G."/>
            <person name="Gibbs R.A."/>
            <person name="Liu Y."/>
            <person name="Worley K."/>
            <person name="Weinstock G."/>
            <person name="Elsik C.G."/>
            <person name="Reese J.T."/>
            <person name="Elhaik E."/>
            <person name="Landan G."/>
            <person name="Graur D."/>
            <person name="Arensburger P."/>
            <person name="Atkinson P."/>
            <person name="Beeman R.W."/>
            <person name="Beidler J."/>
            <person name="Brown S.J."/>
            <person name="Demuth J.P."/>
            <person name="Drury D.W."/>
            <person name="Du Y.Z."/>
            <person name="Fujiwara H."/>
            <person name="Lorenzen M."/>
            <person name="Maselli V."/>
            <person name="Osanai M."/>
            <person name="Park Y."/>
            <person name="Robertson H.M."/>
            <person name="Tu Z."/>
            <person name="Wang J.J."/>
            <person name="Wang S."/>
            <person name="Richards S."/>
            <person name="Song H."/>
            <person name="Zhang L."/>
            <person name="Sodergren E."/>
            <person name="Werner D."/>
            <person name="Stanke M."/>
            <person name="Morgenstern B."/>
            <person name="Solovyev V."/>
            <person name="Kosarev P."/>
            <person name="Brown G."/>
            <person name="Chen H.C."/>
            <person name="Ermolaeva O."/>
            <person name="Hlavina W."/>
            <person name="Kapustin Y."/>
            <person name="Kiryutin B."/>
            <person name="Kitts P."/>
            <person name="Maglott D."/>
            <person name="Pruitt K."/>
            <person name="Sapojnikov V."/>
            <person name="Souvorov A."/>
            <person name="Mackey A.J."/>
            <person name="Waterhouse R.M."/>
            <person name="Wyder S."/>
            <person name="Zdobnov E.M."/>
            <person name="Zdobnov E.M."/>
            <person name="Wyder S."/>
            <person name="Kriventseva E.V."/>
            <person name="Kadowaki T."/>
            <person name="Bork P."/>
            <person name="Aranda M."/>
            <person name="Bao R."/>
            <person name="Beermann A."/>
            <person name="Berns N."/>
            <person name="Bolognesi R."/>
            <person name="Bonneton F."/>
            <person name="Bopp D."/>
            <person name="Brown S.J."/>
            <person name="Bucher G."/>
            <person name="Butts T."/>
            <person name="Chaumot A."/>
            <person name="Denell R.E."/>
            <person name="Ferrier D.E."/>
            <person name="Friedrich M."/>
            <person name="Gordon C.M."/>
            <person name="Jindra M."/>
            <person name="Klingler M."/>
            <person name="Lan Q."/>
            <person name="Lattorff H.M."/>
            <person name="Laudet V."/>
            <person name="von Levetsow C."/>
            <person name="Liu Z."/>
            <person name="Lutz R."/>
            <person name="Lynch J.A."/>
            <person name="da Fonseca R.N."/>
            <person name="Posnien N."/>
            <person name="Reuter R."/>
            <person name="Roth S."/>
            <person name="Savard J."/>
            <person name="Schinko J.B."/>
            <person name="Schmitt C."/>
            <person name="Schoppmeier M."/>
            <person name="Schroder R."/>
            <person name="Shippy T.D."/>
            <person name="Simonnet F."/>
            <person name="Marques-Souza H."/>
            <person name="Tautz D."/>
            <person name="Tomoyasu Y."/>
            <person name="Trauner J."/>
            <person name="Van der Zee M."/>
            <person name="Vervoort M."/>
            <person name="Wittkopp N."/>
            <person name="Wimmer E.A."/>
            <person name="Yang X."/>
            <person name="Jones A.K."/>
            <person name="Sattelle D.B."/>
            <person name="Ebert P.R."/>
            <person name="Nelson D."/>
            <person name="Scott J.G."/>
            <person name="Beeman R.W."/>
            <person name="Muthukrishnan S."/>
            <person name="Kramer K.J."/>
            <person name="Arakane Y."/>
            <person name="Beeman R.W."/>
            <person name="Zhu Q."/>
            <person name="Hogenkamp D."/>
            <person name="Dixit R."/>
            <person name="Oppert B."/>
            <person name="Jiang H."/>
            <person name="Zou Z."/>
            <person name="Marshall J."/>
            <person name="Elpidina E."/>
            <person name="Vinokurov K."/>
            <person name="Oppert C."/>
            <person name="Zou Z."/>
            <person name="Evans J."/>
            <person name="Lu Z."/>
            <person name="Zhao P."/>
            <person name="Sumathipala N."/>
            <person name="Altincicek B."/>
            <person name="Vilcinskas A."/>
            <person name="Williams M."/>
            <person name="Hultmark D."/>
            <person name="Hetru C."/>
            <person name="Jiang H."/>
            <person name="Grimmelikhuijzen C.J."/>
            <person name="Hauser F."/>
            <person name="Cazzamali G."/>
            <person name="Williamson M."/>
            <person name="Park Y."/>
            <person name="Li B."/>
            <person name="Tanaka Y."/>
            <person name="Predel R."/>
            <person name="Neupert S."/>
            <person name="Schachtner J."/>
            <person name="Verleyen P."/>
            <person name="Raible F."/>
            <person name="Bork P."/>
            <person name="Friedrich M."/>
            <person name="Walden K.K."/>
            <person name="Robertson H.M."/>
            <person name="Angeli S."/>
            <person name="Foret S."/>
            <person name="Bucher G."/>
            <person name="Schuetz S."/>
            <person name="Maleszka R."/>
            <person name="Wimmer E.A."/>
            <person name="Beeman R.W."/>
            <person name="Lorenzen M."/>
            <person name="Tomoyasu Y."/>
            <person name="Miller S.C."/>
            <person name="Grossmann D."/>
            <person name="Bucher G."/>
        </authorList>
    </citation>
    <scope>NUCLEOTIDE SEQUENCE [LARGE SCALE GENOMIC DNA]</scope>
    <source>
        <strain evidence="4 5">Georgia GA2</strain>
    </source>
</reference>
<dbReference type="Pfam" id="PF00850">
    <property type="entry name" value="Hist_deacetyl"/>
    <property type="match status" value="2"/>
</dbReference>
<dbReference type="STRING" id="7070.A0A139WP11"/>
<dbReference type="PANTHER" id="PTHR10625">
    <property type="entry name" value="HISTONE DEACETYLASE HDAC1-RELATED"/>
    <property type="match status" value="1"/>
</dbReference>
<dbReference type="FunCoup" id="A0A139WP11">
    <property type="interactions" value="1024"/>
</dbReference>
<dbReference type="Gene3D" id="3.40.800.20">
    <property type="entry name" value="Histone deacetylase domain"/>
    <property type="match status" value="2"/>
</dbReference>
<dbReference type="InterPro" id="IPR000286">
    <property type="entry name" value="HDACs"/>
</dbReference>
<dbReference type="GO" id="GO:0019213">
    <property type="term" value="F:deacetylase activity"/>
    <property type="evidence" value="ECO:0000318"/>
    <property type="project" value="GO_Central"/>
</dbReference>
<comment type="catalytic activity">
    <reaction evidence="1">
        <text>N(6)-acetyl-L-lysyl-[histone] + H2O = L-lysyl-[histone] + acetate</text>
        <dbReference type="Rhea" id="RHEA:58196"/>
        <dbReference type="Rhea" id="RHEA-COMP:9845"/>
        <dbReference type="Rhea" id="RHEA-COMP:11338"/>
        <dbReference type="ChEBI" id="CHEBI:15377"/>
        <dbReference type="ChEBI" id="CHEBI:29969"/>
        <dbReference type="ChEBI" id="CHEBI:30089"/>
        <dbReference type="ChEBI" id="CHEBI:61930"/>
        <dbReference type="EC" id="3.5.1.98"/>
    </reaction>
</comment>
<dbReference type="InterPro" id="IPR037138">
    <property type="entry name" value="His_deacetylse_dom_sf"/>
</dbReference>
<dbReference type="GO" id="GO:0005737">
    <property type="term" value="C:cytoplasm"/>
    <property type="evidence" value="ECO:0000318"/>
    <property type="project" value="GO_Central"/>
</dbReference>
<feature type="domain" description="Histone deacetylase" evidence="3">
    <location>
        <begin position="68"/>
        <end position="365"/>
    </location>
</feature>
<name>A0A139WP11_TRICA</name>
<dbReference type="InParanoid" id="A0A139WP11"/>
<organism evidence="4 5">
    <name type="scientific">Tribolium castaneum</name>
    <name type="common">Red flour beetle</name>
    <dbReference type="NCBI Taxonomy" id="7070"/>
    <lineage>
        <taxon>Eukaryota</taxon>
        <taxon>Metazoa</taxon>
        <taxon>Ecdysozoa</taxon>
        <taxon>Arthropoda</taxon>
        <taxon>Hexapoda</taxon>
        <taxon>Insecta</taxon>
        <taxon>Pterygota</taxon>
        <taxon>Neoptera</taxon>
        <taxon>Endopterygota</taxon>
        <taxon>Coleoptera</taxon>
        <taxon>Polyphaga</taxon>
        <taxon>Cucujiformia</taxon>
        <taxon>Tenebrionidae</taxon>
        <taxon>Tenebrionidae incertae sedis</taxon>
        <taxon>Tribolium</taxon>
    </lineage>
</organism>
<sequence length="819" mass="91797">MSGSSGRESLRAMMAEKKKQKHQNLPDLELVDPFANATACNSITRGKTGIVYDREVLKHKCDWDENYPENPQRLESILEKCTGQGLFERCVTLPNYKRSDLYEKVIAKHNPDLFAKLERVSKMDLKAREQEASSYDAIYFNQSTFDAACRSLSSVLNLVTAVAKRDVQNGMALVRPPGHHAMENEYNGYCYFNNVAIAAESVLREGHSKRVMIVDFDVHHGQGTQRMFYERNDVLYFSIHRYEHGTFWPNLLESNFNYIGRGDGLGFNVNVPLNETMLGDDDYLAIVFNLLLPLGFEFNPDLIVISAGYDAAIGCPEGRMNVTPGFYSHLISLLSTLARGQIAVVLEGGYFLPSLSEGACMTLNSLLGSPCPLLEPIKSVHPSVITTICNVKRMLHTRWKCFDVAELKTEATHKFEICYFGDKRTPPFDNGPGSYPGICDENSRYYSKLTDALHERYICASDLPVNYIYDDQMLQHTPQSGDLERPERPERLTSIMKVLQEFGLLGRMQRTPIVPRDFTEYSPHARGYLGTVNEAMEQSKDVYVNEHTHDSVVLAVSGLLSLVDGVMSGTSQAGVAVIRPPGHHAEHDKAMGYCFVNNIAVAANYLLDKYEVERVLIVDFDIHHGNGTQNMFYENDRVMYVSIHKDEHGKFFPANSPRNYTFDGYGRGRGFNVNIPFNNDKMGDSEYLAVFHNVILPVAYSFGPQVVLVSGGFDAGIHDPLGGYVVSPETFGHFIHMLKGLAKGRLILALEGGYNLTTTSYAFAICAKALLGDPIIMPKNKIKGFKEKYYGEVLATAIDPTRVQDNEYVESEMNKLNNS</sequence>
<evidence type="ECO:0000313" key="4">
    <source>
        <dbReference type="EMBL" id="KYB29663.1"/>
    </source>
</evidence>
<evidence type="ECO:0000256" key="1">
    <source>
        <dbReference type="ARBA" id="ARBA00048287"/>
    </source>
</evidence>
<dbReference type="EMBL" id="KQ971307">
    <property type="protein sequence ID" value="KYB29663.1"/>
    <property type="molecule type" value="Genomic_DNA"/>
</dbReference>
<dbReference type="Proteomes" id="UP000007266">
    <property type="component" value="Linkage group 1"/>
</dbReference>
<dbReference type="CDD" id="cd10002">
    <property type="entry name" value="HDAC10_HDAC6-dom1"/>
    <property type="match status" value="1"/>
</dbReference>
<dbReference type="AlphaFoldDB" id="A0A139WP11"/>
<evidence type="ECO:0000313" key="5">
    <source>
        <dbReference type="Proteomes" id="UP000007266"/>
    </source>
</evidence>
<feature type="region of interest" description="Disordered" evidence="2">
    <location>
        <begin position="1"/>
        <end position="22"/>
    </location>
</feature>
<proteinExistence type="predicted"/>
<dbReference type="InterPro" id="IPR023801">
    <property type="entry name" value="His_deacetylse_dom"/>
</dbReference>
<dbReference type="GO" id="GO:0005829">
    <property type="term" value="C:cytosol"/>
    <property type="evidence" value="ECO:0000318"/>
    <property type="project" value="GO_Central"/>
</dbReference>
<dbReference type="GO" id="GO:0141221">
    <property type="term" value="F:histone deacetylase activity, hydrolytic mechanism"/>
    <property type="evidence" value="ECO:0007669"/>
    <property type="project" value="UniProtKB-EC"/>
</dbReference>
<gene>
    <name evidence="4" type="primary">AUGUSTUS-3.0.2_14236</name>
    <name evidence="4" type="ORF">TcasGA2_TC014236</name>
</gene>
<dbReference type="eggNOG" id="KOG1343">
    <property type="taxonomic scope" value="Eukaryota"/>
</dbReference>
<dbReference type="PRINTS" id="PR01270">
    <property type="entry name" value="HDASUPER"/>
</dbReference>